<dbReference type="RefSeq" id="WP_407031415.1">
    <property type="nucleotide sequence ID" value="NZ_JAQGEF010000009.1"/>
</dbReference>
<organism evidence="3 4">
    <name type="scientific">Polluticaenibacter yanchengensis</name>
    <dbReference type="NCBI Taxonomy" id="3014562"/>
    <lineage>
        <taxon>Bacteria</taxon>
        <taxon>Pseudomonadati</taxon>
        <taxon>Bacteroidota</taxon>
        <taxon>Chitinophagia</taxon>
        <taxon>Chitinophagales</taxon>
        <taxon>Chitinophagaceae</taxon>
        <taxon>Polluticaenibacter</taxon>
    </lineage>
</organism>
<evidence type="ECO:0000313" key="3">
    <source>
        <dbReference type="EMBL" id="MDA3615090.1"/>
    </source>
</evidence>
<dbReference type="InterPro" id="IPR002656">
    <property type="entry name" value="Acyl_transf_3_dom"/>
</dbReference>
<keyword evidence="1" id="KW-0812">Transmembrane</keyword>
<reference evidence="3 4" key="1">
    <citation type="submission" date="2022-12" db="EMBL/GenBank/DDBJ databases">
        <title>Chitinophagaceae gen. sp. nov., a new member of the family Chitinophagaceae, isolated from soil in a chemical factory.</title>
        <authorList>
            <person name="Ke Z."/>
        </authorList>
    </citation>
    <scope>NUCLEOTIDE SEQUENCE [LARGE SCALE GENOMIC DNA]</scope>
    <source>
        <strain evidence="3 4">LY-5</strain>
    </source>
</reference>
<feature type="transmembrane region" description="Helical" evidence="1">
    <location>
        <begin position="320"/>
        <end position="338"/>
    </location>
</feature>
<dbReference type="EMBL" id="JAQGEF010000009">
    <property type="protein sequence ID" value="MDA3615090.1"/>
    <property type="molecule type" value="Genomic_DNA"/>
</dbReference>
<keyword evidence="1" id="KW-0472">Membrane</keyword>
<accession>A0ABT4UJY3</accession>
<feature type="transmembrane region" description="Helical" evidence="1">
    <location>
        <begin position="221"/>
        <end position="239"/>
    </location>
</feature>
<feature type="transmembrane region" description="Helical" evidence="1">
    <location>
        <begin position="251"/>
        <end position="275"/>
    </location>
</feature>
<feature type="transmembrane region" description="Helical" evidence="1">
    <location>
        <begin position="45"/>
        <end position="65"/>
    </location>
</feature>
<dbReference type="PANTHER" id="PTHR23028">
    <property type="entry name" value="ACETYLTRANSFERASE"/>
    <property type="match status" value="1"/>
</dbReference>
<dbReference type="PANTHER" id="PTHR23028:SF53">
    <property type="entry name" value="ACYL_TRANSF_3 DOMAIN-CONTAINING PROTEIN"/>
    <property type="match status" value="1"/>
</dbReference>
<feature type="transmembrane region" description="Helical" evidence="1">
    <location>
        <begin position="287"/>
        <end position="308"/>
    </location>
</feature>
<feature type="transmembrane region" description="Helical" evidence="1">
    <location>
        <begin position="77"/>
        <end position="101"/>
    </location>
</feature>
<dbReference type="Proteomes" id="UP001210231">
    <property type="component" value="Unassembled WGS sequence"/>
</dbReference>
<gene>
    <name evidence="3" type="ORF">O3P16_09745</name>
</gene>
<proteinExistence type="predicted"/>
<feature type="transmembrane region" description="Helical" evidence="1">
    <location>
        <begin position="162"/>
        <end position="183"/>
    </location>
</feature>
<keyword evidence="1" id="KW-1133">Transmembrane helix</keyword>
<comment type="caution">
    <text evidence="3">The sequence shown here is derived from an EMBL/GenBank/DDBJ whole genome shotgun (WGS) entry which is preliminary data.</text>
</comment>
<dbReference type="Pfam" id="PF01757">
    <property type="entry name" value="Acyl_transf_3"/>
    <property type="match status" value="1"/>
</dbReference>
<sequence>MGQNKTVIKSLTGLRIVLAWVVFFAHMIKPDRISTVPLRLMYENIYIFVDGFFILTGMLLIYNYYDPEKKISVKKYFLGRFARIYPIFFLFTLAILVSAFVKGINSFNPEGIKTIVYNLTMIKSFWYKYVYTGVPQGWTLTVDLILYAIFPFVVYAMRKHLLLGLLVIVPFLLLDPLLTGYAASRSNPEGFMFRYLFIFLIDLYIGMLFSFLMLRQRKIQSNYLFTGIGLFFTFIFLRYKTPIVIALQPSFPLWLYVEIIFVAGFCLGPLFYGLATEKNALSRLLSTKLFLVLGSSSYVFYLAHLGFVRNSFERYVSDNIVIIFLFLTVFSILGNKYVEDPARKYILKKLGKNRG</sequence>
<keyword evidence="4" id="KW-1185">Reference proteome</keyword>
<feature type="domain" description="Acyltransferase 3" evidence="2">
    <location>
        <begin position="9"/>
        <end position="333"/>
    </location>
</feature>
<evidence type="ECO:0000313" key="4">
    <source>
        <dbReference type="Proteomes" id="UP001210231"/>
    </source>
</evidence>
<dbReference type="InterPro" id="IPR050879">
    <property type="entry name" value="Acyltransferase_3"/>
</dbReference>
<dbReference type="GO" id="GO:0016746">
    <property type="term" value="F:acyltransferase activity"/>
    <property type="evidence" value="ECO:0007669"/>
    <property type="project" value="UniProtKB-KW"/>
</dbReference>
<feature type="transmembrane region" description="Helical" evidence="1">
    <location>
        <begin position="195"/>
        <end position="214"/>
    </location>
</feature>
<feature type="transmembrane region" description="Helical" evidence="1">
    <location>
        <begin position="137"/>
        <end position="155"/>
    </location>
</feature>
<name>A0ABT4UJY3_9BACT</name>
<feature type="transmembrane region" description="Helical" evidence="1">
    <location>
        <begin position="7"/>
        <end position="25"/>
    </location>
</feature>
<protein>
    <submittedName>
        <fullName evidence="3">Acyltransferase</fullName>
    </submittedName>
</protein>
<evidence type="ECO:0000259" key="2">
    <source>
        <dbReference type="Pfam" id="PF01757"/>
    </source>
</evidence>
<keyword evidence="3" id="KW-0808">Transferase</keyword>
<keyword evidence="3" id="KW-0012">Acyltransferase</keyword>
<evidence type="ECO:0000256" key="1">
    <source>
        <dbReference type="SAM" id="Phobius"/>
    </source>
</evidence>